<dbReference type="Pfam" id="PF01956">
    <property type="entry name" value="EMC3_TMCO1"/>
    <property type="match status" value="1"/>
</dbReference>
<dbReference type="Proteomes" id="UP000193986">
    <property type="component" value="Unassembled WGS sequence"/>
</dbReference>
<keyword evidence="6 7" id="KW-0472">Membrane</keyword>
<feature type="transmembrane region" description="Helical" evidence="7">
    <location>
        <begin position="110"/>
        <end position="130"/>
    </location>
</feature>
<dbReference type="InterPro" id="IPR008568">
    <property type="entry name" value="EMC3"/>
</dbReference>
<evidence type="ECO:0000256" key="7">
    <source>
        <dbReference type="SAM" id="Phobius"/>
    </source>
</evidence>
<evidence type="ECO:0000313" key="8">
    <source>
        <dbReference type="EMBL" id="ORY20534.1"/>
    </source>
</evidence>
<organism evidence="8 9">
    <name type="scientific">Naematelia encephala</name>
    <dbReference type="NCBI Taxonomy" id="71784"/>
    <lineage>
        <taxon>Eukaryota</taxon>
        <taxon>Fungi</taxon>
        <taxon>Dikarya</taxon>
        <taxon>Basidiomycota</taxon>
        <taxon>Agaricomycotina</taxon>
        <taxon>Tremellomycetes</taxon>
        <taxon>Tremellales</taxon>
        <taxon>Naemateliaceae</taxon>
        <taxon>Naematelia</taxon>
    </lineage>
</organism>
<dbReference type="GO" id="GO:0072546">
    <property type="term" value="C:EMC complex"/>
    <property type="evidence" value="ECO:0007669"/>
    <property type="project" value="TreeGrafter"/>
</dbReference>
<dbReference type="OrthoDB" id="6745403at2759"/>
<evidence type="ECO:0000256" key="5">
    <source>
        <dbReference type="ARBA" id="ARBA00022989"/>
    </source>
</evidence>
<evidence type="ECO:0000256" key="6">
    <source>
        <dbReference type="ARBA" id="ARBA00023136"/>
    </source>
</evidence>
<reference evidence="8 9" key="1">
    <citation type="submission" date="2016-07" db="EMBL/GenBank/DDBJ databases">
        <title>Pervasive Adenine N6-methylation of Active Genes in Fungi.</title>
        <authorList>
            <consortium name="DOE Joint Genome Institute"/>
            <person name="Mondo S.J."/>
            <person name="Dannebaum R.O."/>
            <person name="Kuo R.C."/>
            <person name="Labutti K."/>
            <person name="Haridas S."/>
            <person name="Kuo A."/>
            <person name="Salamov A."/>
            <person name="Ahrendt S.R."/>
            <person name="Lipzen A."/>
            <person name="Sullivan W."/>
            <person name="Andreopoulos W.B."/>
            <person name="Clum A."/>
            <person name="Lindquist E."/>
            <person name="Daum C."/>
            <person name="Ramamoorthy G.K."/>
            <person name="Gryganskyi A."/>
            <person name="Culley D."/>
            <person name="Magnuson J.K."/>
            <person name="James T.Y."/>
            <person name="O'Malley M.A."/>
            <person name="Stajich J.E."/>
            <person name="Spatafora J.W."/>
            <person name="Visel A."/>
            <person name="Grigoriev I.V."/>
        </authorList>
    </citation>
    <scope>NUCLEOTIDE SEQUENCE [LARGE SCALE GENOMIC DNA]</scope>
    <source>
        <strain evidence="8 9">68-887.2</strain>
    </source>
</reference>
<keyword evidence="5 7" id="KW-1133">Transmembrane helix</keyword>
<dbReference type="STRING" id="71784.A0A1Y2ADJ2"/>
<protein>
    <recommendedName>
        <fullName evidence="3">ER membrane protein complex subunit 3</fullName>
    </recommendedName>
</protein>
<dbReference type="SMART" id="SM01415">
    <property type="entry name" value="DUF106"/>
    <property type="match status" value="1"/>
</dbReference>
<dbReference type="AlphaFoldDB" id="A0A1Y2ADJ2"/>
<dbReference type="GO" id="GO:0034975">
    <property type="term" value="P:protein folding in endoplasmic reticulum"/>
    <property type="evidence" value="ECO:0007669"/>
    <property type="project" value="TreeGrafter"/>
</dbReference>
<comment type="similarity">
    <text evidence="2">Belongs to the EMC3 family.</text>
</comment>
<accession>A0A1Y2ADJ2</accession>
<proteinExistence type="inferred from homology"/>
<comment type="subcellular location">
    <subcellularLocation>
        <location evidence="1">Membrane</location>
        <topology evidence="1">Multi-pass membrane protein</topology>
    </subcellularLocation>
</comment>
<dbReference type="EMBL" id="MCFC01000132">
    <property type="protein sequence ID" value="ORY20534.1"/>
    <property type="molecule type" value="Genomic_DNA"/>
</dbReference>
<keyword evidence="4 7" id="KW-0812">Transmembrane</keyword>
<dbReference type="PANTHER" id="PTHR13116">
    <property type="entry name" value="ER MEMBRANE PROTEIN COMPLEX SUBUNIT 3"/>
    <property type="match status" value="1"/>
</dbReference>
<evidence type="ECO:0000256" key="2">
    <source>
        <dbReference type="ARBA" id="ARBA00005376"/>
    </source>
</evidence>
<evidence type="ECO:0000256" key="1">
    <source>
        <dbReference type="ARBA" id="ARBA00004141"/>
    </source>
</evidence>
<sequence length="155" mass="17061">MVLIGILRHYVTLLLNNAPKKQPAAAVREQRALARSALLRSTAPLSPLPPLAYRSLSAHYASCLSSGEYLKPKTDSVAKEGETPNPLEMPGMEGAMDGIKKQAVMMVPNMVLMQYISVFFSGFILMKLPFPLTLGFKSLLSRDIAMPELDVRWVS</sequence>
<evidence type="ECO:0000256" key="3">
    <source>
        <dbReference type="ARBA" id="ARBA00020822"/>
    </source>
</evidence>
<dbReference type="InParanoid" id="A0A1Y2ADJ2"/>
<gene>
    <name evidence="8" type="ORF">BCR39DRAFT_555237</name>
</gene>
<dbReference type="FunCoup" id="A0A1Y2ADJ2">
    <property type="interactions" value="209"/>
</dbReference>
<evidence type="ECO:0000256" key="4">
    <source>
        <dbReference type="ARBA" id="ARBA00022692"/>
    </source>
</evidence>
<dbReference type="InterPro" id="IPR002809">
    <property type="entry name" value="EMC3/TMCO1"/>
</dbReference>
<feature type="non-terminal residue" evidence="8">
    <location>
        <position position="155"/>
    </location>
</feature>
<evidence type="ECO:0000313" key="9">
    <source>
        <dbReference type="Proteomes" id="UP000193986"/>
    </source>
</evidence>
<dbReference type="PANTHER" id="PTHR13116:SF5">
    <property type="entry name" value="ER MEMBRANE PROTEIN COMPLEX SUBUNIT 3"/>
    <property type="match status" value="1"/>
</dbReference>
<name>A0A1Y2ADJ2_9TREE</name>
<keyword evidence="9" id="KW-1185">Reference proteome</keyword>
<comment type="caution">
    <text evidence="8">The sequence shown here is derived from an EMBL/GenBank/DDBJ whole genome shotgun (WGS) entry which is preliminary data.</text>
</comment>